<dbReference type="EMBL" id="FQXS01000005">
    <property type="protein sequence ID" value="SHH62408.1"/>
    <property type="molecule type" value="Genomic_DNA"/>
</dbReference>
<protein>
    <recommendedName>
        <fullName evidence="4">DUF3426 domain-containing protein</fullName>
    </recommendedName>
</protein>
<reference evidence="2 3" key="1">
    <citation type="submission" date="2016-11" db="EMBL/GenBank/DDBJ databases">
        <authorList>
            <person name="Jaros S."/>
            <person name="Januszkiewicz K."/>
            <person name="Wedrychowicz H."/>
        </authorList>
    </citation>
    <scope>NUCLEOTIDE SEQUENCE [LARGE SCALE GENOMIC DNA]</scope>
    <source>
        <strain evidence="2 3">DSM 9705</strain>
    </source>
</reference>
<evidence type="ECO:0000313" key="3">
    <source>
        <dbReference type="Proteomes" id="UP000184139"/>
    </source>
</evidence>
<dbReference type="Proteomes" id="UP000184139">
    <property type="component" value="Unassembled WGS sequence"/>
</dbReference>
<name>A0A1M5UHM2_9BACT</name>
<keyword evidence="3" id="KW-1185">Reference proteome</keyword>
<accession>A0A1M5UHM2</accession>
<keyword evidence="1" id="KW-1133">Transmembrane helix</keyword>
<feature type="transmembrane region" description="Helical" evidence="1">
    <location>
        <begin position="17"/>
        <end position="35"/>
    </location>
</feature>
<evidence type="ECO:0008006" key="4">
    <source>
        <dbReference type="Google" id="ProtNLM"/>
    </source>
</evidence>
<dbReference type="AlphaFoldDB" id="A0A1M5UHM2"/>
<gene>
    <name evidence="2" type="ORF">SAMN02745124_01162</name>
</gene>
<evidence type="ECO:0000313" key="2">
    <source>
        <dbReference type="EMBL" id="SHH62408.1"/>
    </source>
</evidence>
<keyword evidence="1" id="KW-0812">Transmembrane</keyword>
<evidence type="ECO:0000256" key="1">
    <source>
        <dbReference type="SAM" id="Phobius"/>
    </source>
</evidence>
<proteinExistence type="predicted"/>
<sequence>MESPETSSRRSDNHLKLGANIVLCLVILFLVSYGIKRVAEAPDVVGLLEQSVVPGPRVATIGDQLELVDYRLDLHQIGNRVQAVFTVANNGDRQLRDPAIDCELFDRFGERRGVDRWVIYDTVPARSEESYVLEKQSYVSPLVDPATVTCRIVDIHGPARPLVVHEQNRHHH</sequence>
<keyword evidence="1" id="KW-0472">Membrane</keyword>
<organism evidence="2 3">
    <name type="scientific">Desulfofustis glycolicus DSM 9705</name>
    <dbReference type="NCBI Taxonomy" id="1121409"/>
    <lineage>
        <taxon>Bacteria</taxon>
        <taxon>Pseudomonadati</taxon>
        <taxon>Thermodesulfobacteriota</taxon>
        <taxon>Desulfobulbia</taxon>
        <taxon>Desulfobulbales</taxon>
        <taxon>Desulfocapsaceae</taxon>
        <taxon>Desulfofustis</taxon>
    </lineage>
</organism>
<dbReference type="STRING" id="1121409.SAMN02745124_01162"/>